<gene>
    <name evidence="2" type="ORF">ILP92_16835</name>
</gene>
<dbReference type="AlphaFoldDB" id="A0A934IC28"/>
<reference evidence="2" key="1">
    <citation type="submission" date="2020-12" db="EMBL/GenBank/DDBJ databases">
        <title>Bacterial taxonomy.</title>
        <authorList>
            <person name="Pan X."/>
        </authorList>
    </citation>
    <scope>NUCLEOTIDE SEQUENCE</scope>
    <source>
        <strain evidence="2">KCTC 52957</strain>
    </source>
</reference>
<dbReference type="RefSeq" id="WP_198917580.1">
    <property type="nucleotide sequence ID" value="NZ_JAEKPD010000024.1"/>
</dbReference>
<dbReference type="Proteomes" id="UP000642488">
    <property type="component" value="Unassembled WGS sequence"/>
</dbReference>
<evidence type="ECO:0000313" key="3">
    <source>
        <dbReference type="Proteomes" id="UP000642488"/>
    </source>
</evidence>
<evidence type="ECO:0000256" key="1">
    <source>
        <dbReference type="SAM" id="Phobius"/>
    </source>
</evidence>
<organism evidence="2 3">
    <name type="scientific">Palleronia pontilimi</name>
    <dbReference type="NCBI Taxonomy" id="1964209"/>
    <lineage>
        <taxon>Bacteria</taxon>
        <taxon>Pseudomonadati</taxon>
        <taxon>Pseudomonadota</taxon>
        <taxon>Alphaproteobacteria</taxon>
        <taxon>Rhodobacterales</taxon>
        <taxon>Roseobacteraceae</taxon>
        <taxon>Palleronia</taxon>
    </lineage>
</organism>
<evidence type="ECO:0000313" key="2">
    <source>
        <dbReference type="EMBL" id="MBJ3764408.1"/>
    </source>
</evidence>
<feature type="transmembrane region" description="Helical" evidence="1">
    <location>
        <begin position="291"/>
        <end position="308"/>
    </location>
</feature>
<feature type="transmembrane region" description="Helical" evidence="1">
    <location>
        <begin position="344"/>
        <end position="364"/>
    </location>
</feature>
<protein>
    <submittedName>
        <fullName evidence="2">Uncharacterized protein</fullName>
    </submittedName>
</protein>
<dbReference type="EMBL" id="JAEKPD010000024">
    <property type="protein sequence ID" value="MBJ3764408.1"/>
    <property type="molecule type" value="Genomic_DNA"/>
</dbReference>
<accession>A0A934IC28</accession>
<sequence length="372" mass="40175">MIELATAGVLLDAQRSDAKLLIDNFWDGSSENTFRLADARMATSYCAYPFDREVGALAASLIGSSNEMLVEIATGPGSSVDILAQAAEHPSGHDDGSSGESCRDWIRGSSPPWASTIPVGHQCFAGNSFRGHNHSESGEFDFANSTQSETWGEHEYCWLAMRADLYFEASEDQVTSLINFVGQDIFGLQDQGDPLPLDQSLVFATGVASLYDQAGMSRYPGSDHERWEAFSESSDGSLVRLGNSSEIAAKLWRMARPFELQGLSPRELLAQLQATPERQYDVPIIGATLRASYALAAILLLAVFPLTFLSNFDRGEVRDWFSVGFPASVLLAGAMHLTVAGASWSGTVVGIALTFGTVLCAIRLRGLLRQAS</sequence>
<keyword evidence="1" id="KW-0472">Membrane</keyword>
<keyword evidence="3" id="KW-1185">Reference proteome</keyword>
<keyword evidence="1" id="KW-1133">Transmembrane helix</keyword>
<proteinExistence type="predicted"/>
<keyword evidence="1" id="KW-0812">Transmembrane</keyword>
<feature type="transmembrane region" description="Helical" evidence="1">
    <location>
        <begin position="320"/>
        <end position="338"/>
    </location>
</feature>
<comment type="caution">
    <text evidence="2">The sequence shown here is derived from an EMBL/GenBank/DDBJ whole genome shotgun (WGS) entry which is preliminary data.</text>
</comment>
<name>A0A934IC28_9RHOB</name>